<evidence type="ECO:0000256" key="4">
    <source>
        <dbReference type="ARBA" id="ARBA00022927"/>
    </source>
</evidence>
<evidence type="ECO:0000313" key="7">
    <source>
        <dbReference type="Proteomes" id="UP000031512"/>
    </source>
</evidence>
<dbReference type="Proteomes" id="UP000031512">
    <property type="component" value="Chromosome 1"/>
</dbReference>
<sequence length="1004" mass="113712">MTTFNSNIVLRWTDGPEIASVAWCHGKLFVGAESGIVYSFGSDDIKSPVDYETRKQLRVSTKRITRLSSLEPRKELLALDSDGNLHIFSTLLDSKSTVLCKKVTCFCRQAVECSVGDKESSPPSLGSSKILPITYMANICVASRQKIQIFSAIGEKIVHQRDITTLDTPSSICWLNNAIVFGSPKAYSIVDQDGTTQNELCSNDPLMIENKGLNTEYSHSNILAATCLDNDVMVVCQNIGVFYNTETMNLSQKNSIQWSGKLEFLGSCPPFIIGLVSHGKVEIYGIRDQLLYKQIDQSNIKSICFMQDKCLFLASSSRAVSAIEPSSYYDNLCSLLERGKISEALQLVNLYFAPNDPRKRSEIKICHTIAGWIRFSELNFPCAFQHFSFGTVDVLYLMKFWDSYYPSEFFQSCKSNEVIPDILLKFIPRATNISEFVKQGLECKTVVRSTQGKNDGKSRNPYKIKNKKSQEEILEIANRSLSLFLLKRIKNMDLEQGSNFEHPKNLKNILVTVTLLLLAEYDDPRYNLILKNKLHSLVDVQHSRSHLIKMDKSNIYSKLLIRDGQFIEAMDILADLITRRPIDSSFANGDVSIYCMELSACINTVLESFGQPKSQDVGLASTFTSVHVKEMIFKYLPILLENSPSAALEVLTRNHSVLPITSNQILTMIDEHCYRTHPGMVKNELQIKYLEDLVITHKSGGVDENTLLAQYYIDSLSPTFPKDHNIDVVEHQKQMLFSLLEGNYTFDIPKLECIAEGIDLPEIKVILNAKLGRHYQAIETIFTCWDRNVSICEAYCLCFGDFFTFDQLNKDCPYKRLFTNFSYWVEKAKTWPSDHMDLYKIDSESQTSIDKLIMHLLNVVAAHTKTDQECTDVTKNIILKSIHLFEHKSTLNGLNILEFMPEDWNFSQFSDFFKHLQLKILHEQRTKSIKKGLVKTLQLQTSCSLYQSTSAPPIKIDGTTICSSCLEPIRIGMPIAMPVQQGKDADKGSKTIQVLHEYCAKKGP</sequence>
<evidence type="ECO:0000313" key="6">
    <source>
        <dbReference type="EMBL" id="AFZ80433.1"/>
    </source>
</evidence>
<dbReference type="InterPro" id="IPR032914">
    <property type="entry name" value="Vam6/VPS39/TRAP1"/>
</dbReference>
<dbReference type="eggNOG" id="KOG2063">
    <property type="taxonomic scope" value="Eukaryota"/>
</dbReference>
<dbReference type="GO" id="GO:0015031">
    <property type="term" value="P:protein transport"/>
    <property type="evidence" value="ECO:0007669"/>
    <property type="project" value="UniProtKB-KW"/>
</dbReference>
<keyword evidence="4" id="KW-0653">Protein transport</keyword>
<dbReference type="InterPro" id="IPR036322">
    <property type="entry name" value="WD40_repeat_dom_sf"/>
</dbReference>
<feature type="domain" description="CNH" evidence="5">
    <location>
        <begin position="15"/>
        <end position="310"/>
    </location>
</feature>
<protein>
    <recommendedName>
        <fullName evidence="5">CNH domain-containing protein</fullName>
    </recommendedName>
</protein>
<dbReference type="PANTHER" id="PTHR12894:SF27">
    <property type="entry name" value="TRANSFORMING GROWTH FACTOR-BETA RECEPTOR-ASSOCIATED PROTEIN 1"/>
    <property type="match status" value="1"/>
</dbReference>
<dbReference type="AlphaFoldDB" id="L0AYX5"/>
<dbReference type="VEuPathDB" id="PiroplasmaDB:BEWA_032860"/>
<dbReference type="SUPFAM" id="SSF50978">
    <property type="entry name" value="WD40 repeat-like"/>
    <property type="match status" value="1"/>
</dbReference>
<name>L0AYX5_THEEQ</name>
<dbReference type="EMBL" id="CP001669">
    <property type="protein sequence ID" value="AFZ80433.1"/>
    <property type="molecule type" value="Genomic_DNA"/>
</dbReference>
<dbReference type="GeneID" id="15803400"/>
<accession>L0AYX5</accession>
<dbReference type="KEGG" id="beq:BEWA_032860"/>
<dbReference type="GO" id="GO:0005737">
    <property type="term" value="C:cytoplasm"/>
    <property type="evidence" value="ECO:0007669"/>
    <property type="project" value="UniProtKB-SubCell"/>
</dbReference>
<gene>
    <name evidence="6" type="ORF">BEWA_032860</name>
</gene>
<dbReference type="RefSeq" id="XP_004830099.1">
    <property type="nucleotide sequence ID" value="XM_004830042.1"/>
</dbReference>
<dbReference type="Pfam" id="PF00780">
    <property type="entry name" value="CNH"/>
    <property type="match status" value="1"/>
</dbReference>
<dbReference type="GO" id="GO:0034058">
    <property type="term" value="P:endosomal vesicle fusion"/>
    <property type="evidence" value="ECO:0007669"/>
    <property type="project" value="TreeGrafter"/>
</dbReference>
<dbReference type="PANTHER" id="PTHR12894">
    <property type="entry name" value="CNH DOMAIN CONTAINING"/>
    <property type="match status" value="1"/>
</dbReference>
<dbReference type="GO" id="GO:0006914">
    <property type="term" value="P:autophagy"/>
    <property type="evidence" value="ECO:0007669"/>
    <property type="project" value="TreeGrafter"/>
</dbReference>
<organism evidence="6 7">
    <name type="scientific">Theileria equi strain WA</name>
    <dbReference type="NCBI Taxonomy" id="1537102"/>
    <lineage>
        <taxon>Eukaryota</taxon>
        <taxon>Sar</taxon>
        <taxon>Alveolata</taxon>
        <taxon>Apicomplexa</taxon>
        <taxon>Aconoidasida</taxon>
        <taxon>Piroplasmida</taxon>
        <taxon>Theileriidae</taxon>
        <taxon>Theileria</taxon>
    </lineage>
</organism>
<keyword evidence="3" id="KW-0963">Cytoplasm</keyword>
<dbReference type="STRING" id="1537102.L0AYX5"/>
<evidence type="ECO:0000256" key="2">
    <source>
        <dbReference type="ARBA" id="ARBA00022448"/>
    </source>
</evidence>
<dbReference type="InterPro" id="IPR001180">
    <property type="entry name" value="CNH_dom"/>
</dbReference>
<dbReference type="OrthoDB" id="5325112at2759"/>
<proteinExistence type="predicted"/>
<dbReference type="GO" id="GO:0016020">
    <property type="term" value="C:membrane"/>
    <property type="evidence" value="ECO:0007669"/>
    <property type="project" value="TreeGrafter"/>
</dbReference>
<keyword evidence="7" id="KW-1185">Reference proteome</keyword>
<evidence type="ECO:0000256" key="3">
    <source>
        <dbReference type="ARBA" id="ARBA00022490"/>
    </source>
</evidence>
<evidence type="ECO:0000256" key="1">
    <source>
        <dbReference type="ARBA" id="ARBA00004496"/>
    </source>
</evidence>
<reference evidence="6 7" key="1">
    <citation type="journal article" date="2012" name="BMC Genomics">
        <title>Comparative genomic analysis and phylogenetic position of Theileria equi.</title>
        <authorList>
            <person name="Kappmeyer L.S."/>
            <person name="Thiagarajan M."/>
            <person name="Herndon D.R."/>
            <person name="Ramsay J.D."/>
            <person name="Caler E."/>
            <person name="Djikeng A."/>
            <person name="Gillespie J.J."/>
            <person name="Lau A.O."/>
            <person name="Roalson E.H."/>
            <person name="Silva J.C."/>
            <person name="Silva M.G."/>
            <person name="Suarez C.E."/>
            <person name="Ueti M.W."/>
            <person name="Nene V.M."/>
            <person name="Mealey R.H."/>
            <person name="Knowles D.P."/>
            <person name="Brayton K.A."/>
        </authorList>
    </citation>
    <scope>NUCLEOTIDE SEQUENCE [LARGE SCALE GENOMIC DNA]</scope>
    <source>
        <strain evidence="6 7">WA</strain>
    </source>
</reference>
<keyword evidence="2" id="KW-0813">Transport</keyword>
<dbReference type="PROSITE" id="PS50219">
    <property type="entry name" value="CNH"/>
    <property type="match status" value="1"/>
</dbReference>
<comment type="subcellular location">
    <subcellularLocation>
        <location evidence="1">Cytoplasm</location>
    </subcellularLocation>
</comment>
<evidence type="ECO:0000259" key="5">
    <source>
        <dbReference type="PROSITE" id="PS50219"/>
    </source>
</evidence>